<dbReference type="Pfam" id="PF08282">
    <property type="entry name" value="Hydrolase_3"/>
    <property type="match status" value="1"/>
</dbReference>
<dbReference type="InterPro" id="IPR000150">
    <property type="entry name" value="Cof"/>
</dbReference>
<dbReference type="NCBIfam" id="TIGR01484">
    <property type="entry name" value="HAD-SF-IIB"/>
    <property type="match status" value="1"/>
</dbReference>
<dbReference type="CDD" id="cd07516">
    <property type="entry name" value="HAD_Pase"/>
    <property type="match status" value="1"/>
</dbReference>
<evidence type="ECO:0000313" key="2">
    <source>
        <dbReference type="Proteomes" id="UP000198571"/>
    </source>
</evidence>
<dbReference type="RefSeq" id="WP_245732896.1">
    <property type="nucleotide sequence ID" value="NZ_FOGT01000001.1"/>
</dbReference>
<gene>
    <name evidence="1" type="ORF">SAMN05518684_101295</name>
</gene>
<name>A0A1H9PFP5_9BACI</name>
<dbReference type="SUPFAM" id="SSF56784">
    <property type="entry name" value="HAD-like"/>
    <property type="match status" value="1"/>
</dbReference>
<dbReference type="PROSITE" id="PS01228">
    <property type="entry name" value="COF_1"/>
    <property type="match status" value="1"/>
</dbReference>
<dbReference type="GO" id="GO:0016791">
    <property type="term" value="F:phosphatase activity"/>
    <property type="evidence" value="ECO:0007669"/>
    <property type="project" value="UniProtKB-ARBA"/>
</dbReference>
<protein>
    <recommendedName>
        <fullName evidence="3">Cof subfamily of IIB subfamily of haloacid dehalogenase superfamily/HAD-superfamily hydrolase, subfamily IIB</fullName>
    </recommendedName>
</protein>
<dbReference type="EMBL" id="FOGT01000001">
    <property type="protein sequence ID" value="SER47031.1"/>
    <property type="molecule type" value="Genomic_DNA"/>
</dbReference>
<dbReference type="InterPro" id="IPR036412">
    <property type="entry name" value="HAD-like_sf"/>
</dbReference>
<dbReference type="GO" id="GO:0005829">
    <property type="term" value="C:cytosol"/>
    <property type="evidence" value="ECO:0007669"/>
    <property type="project" value="TreeGrafter"/>
</dbReference>
<accession>A0A1H9PFP5</accession>
<dbReference type="STRING" id="1601833.SAMN05518684_101295"/>
<sequence>MRNIQLIATDMDGTLLNDGRSVSKENVQAIREAQAAGITVAVATGRDYTEAVLPLKEAGLRLPLICVNGADLRMEDGNIIHQKTLGYDQFELMNNILTEEDIYFEIYTSKGAYTNNEKKGLDLVVDLLLTTGEFSSYSQAMELAEKRFEEGAVNRTKDYREVINQPETSLFKLLAFSKDTEKRERAKKRLMSGMDVSVSASAKDNLEITHLDATKGKGIEIMSDYFNVGLDETMVIGDNFNDVPMMKTAGYAVAMGNAESEIKSICDHVTKNNTEHGVAHAVRSIIPNYQK</sequence>
<reference evidence="2" key="1">
    <citation type="submission" date="2016-10" db="EMBL/GenBank/DDBJ databases">
        <authorList>
            <person name="Varghese N."/>
            <person name="Submissions S."/>
        </authorList>
    </citation>
    <scope>NUCLEOTIDE SEQUENCE [LARGE SCALE GENOMIC DNA]</scope>
    <source>
        <strain evidence="2">S9</strain>
    </source>
</reference>
<evidence type="ECO:0000313" key="1">
    <source>
        <dbReference type="EMBL" id="SER47031.1"/>
    </source>
</evidence>
<dbReference type="InterPro" id="IPR006379">
    <property type="entry name" value="HAD-SF_hydro_IIB"/>
</dbReference>
<dbReference type="PANTHER" id="PTHR10000">
    <property type="entry name" value="PHOSPHOSERINE PHOSPHATASE"/>
    <property type="match status" value="1"/>
</dbReference>
<dbReference type="AlphaFoldDB" id="A0A1H9PFP5"/>
<dbReference type="SFLD" id="SFLDS00003">
    <property type="entry name" value="Haloacid_Dehalogenase"/>
    <property type="match status" value="1"/>
</dbReference>
<dbReference type="SFLD" id="SFLDG01140">
    <property type="entry name" value="C2.B:_Phosphomannomutase_and_P"/>
    <property type="match status" value="1"/>
</dbReference>
<dbReference type="NCBIfam" id="TIGR00099">
    <property type="entry name" value="Cof-subfamily"/>
    <property type="match status" value="1"/>
</dbReference>
<proteinExistence type="predicted"/>
<keyword evidence="2" id="KW-1185">Reference proteome</keyword>
<dbReference type="PANTHER" id="PTHR10000:SF55">
    <property type="entry name" value="5-AMINO-6-(5-PHOSPHO-D-RIBITYLAMINO)URACIL PHOSPHATASE YCSE"/>
    <property type="match status" value="1"/>
</dbReference>
<dbReference type="Gene3D" id="3.40.50.1000">
    <property type="entry name" value="HAD superfamily/HAD-like"/>
    <property type="match status" value="1"/>
</dbReference>
<dbReference type="Gene3D" id="3.30.1240.10">
    <property type="match status" value="1"/>
</dbReference>
<dbReference type="GO" id="GO:0000287">
    <property type="term" value="F:magnesium ion binding"/>
    <property type="evidence" value="ECO:0007669"/>
    <property type="project" value="TreeGrafter"/>
</dbReference>
<organism evidence="1 2">
    <name type="scientific">Salipaludibacillus aurantiacus</name>
    <dbReference type="NCBI Taxonomy" id="1601833"/>
    <lineage>
        <taxon>Bacteria</taxon>
        <taxon>Bacillati</taxon>
        <taxon>Bacillota</taxon>
        <taxon>Bacilli</taxon>
        <taxon>Bacillales</taxon>
        <taxon>Bacillaceae</taxon>
    </lineage>
</organism>
<dbReference type="SFLD" id="SFLDG01144">
    <property type="entry name" value="C2.B.4:_PGP_Like"/>
    <property type="match status" value="1"/>
</dbReference>
<evidence type="ECO:0008006" key="3">
    <source>
        <dbReference type="Google" id="ProtNLM"/>
    </source>
</evidence>
<dbReference type="Proteomes" id="UP000198571">
    <property type="component" value="Unassembled WGS sequence"/>
</dbReference>
<dbReference type="InterPro" id="IPR023214">
    <property type="entry name" value="HAD_sf"/>
</dbReference>